<comment type="caution">
    <text evidence="6">The sequence shown here is derived from an EMBL/GenBank/DDBJ whole genome shotgun (WGS) entry which is preliminary data.</text>
</comment>
<dbReference type="GO" id="GO:0005634">
    <property type="term" value="C:nucleus"/>
    <property type="evidence" value="ECO:0007669"/>
    <property type="project" value="TreeGrafter"/>
</dbReference>
<dbReference type="GeneID" id="87865842"/>
<dbReference type="InterPro" id="IPR046341">
    <property type="entry name" value="SET_dom_sf"/>
</dbReference>
<keyword evidence="2" id="KW-0808">Transferase</keyword>
<reference evidence="6" key="1">
    <citation type="journal article" date="2023" name="Mol. Phylogenet. Evol.">
        <title>Genome-scale phylogeny and comparative genomics of the fungal order Sordariales.</title>
        <authorList>
            <person name="Hensen N."/>
            <person name="Bonometti L."/>
            <person name="Westerberg I."/>
            <person name="Brannstrom I.O."/>
            <person name="Guillou S."/>
            <person name="Cros-Aarteil S."/>
            <person name="Calhoun S."/>
            <person name="Haridas S."/>
            <person name="Kuo A."/>
            <person name="Mondo S."/>
            <person name="Pangilinan J."/>
            <person name="Riley R."/>
            <person name="LaButti K."/>
            <person name="Andreopoulos B."/>
            <person name="Lipzen A."/>
            <person name="Chen C."/>
            <person name="Yan M."/>
            <person name="Daum C."/>
            <person name="Ng V."/>
            <person name="Clum A."/>
            <person name="Steindorff A."/>
            <person name="Ohm R.A."/>
            <person name="Martin F."/>
            <person name="Silar P."/>
            <person name="Natvig D.O."/>
            <person name="Lalanne C."/>
            <person name="Gautier V."/>
            <person name="Ament-Velasquez S.L."/>
            <person name="Kruys A."/>
            <person name="Hutchinson M.I."/>
            <person name="Powell A.J."/>
            <person name="Barry K."/>
            <person name="Miller A.N."/>
            <person name="Grigoriev I.V."/>
            <person name="Debuchy R."/>
            <person name="Gladieux P."/>
            <person name="Hiltunen Thoren M."/>
            <person name="Johannesson H."/>
        </authorList>
    </citation>
    <scope>NUCLEOTIDE SEQUENCE</scope>
    <source>
        <strain evidence="6">CBS 560.94</strain>
    </source>
</reference>
<dbReference type="InterPro" id="IPR050600">
    <property type="entry name" value="SETD3_SETD6_MTase"/>
</dbReference>
<reference evidence="6" key="2">
    <citation type="submission" date="2023-06" db="EMBL/GenBank/DDBJ databases">
        <authorList>
            <consortium name="Lawrence Berkeley National Laboratory"/>
            <person name="Haridas S."/>
            <person name="Hensen N."/>
            <person name="Bonometti L."/>
            <person name="Westerberg I."/>
            <person name="Brannstrom I.O."/>
            <person name="Guillou S."/>
            <person name="Cros-Aarteil S."/>
            <person name="Calhoun S."/>
            <person name="Kuo A."/>
            <person name="Mondo S."/>
            <person name="Pangilinan J."/>
            <person name="Riley R."/>
            <person name="Labutti K."/>
            <person name="Andreopoulos B."/>
            <person name="Lipzen A."/>
            <person name="Chen C."/>
            <person name="Yanf M."/>
            <person name="Daum C."/>
            <person name="Ng V."/>
            <person name="Clum A."/>
            <person name="Steindorff A."/>
            <person name="Ohm R."/>
            <person name="Martin F."/>
            <person name="Silar P."/>
            <person name="Natvig D."/>
            <person name="Lalanne C."/>
            <person name="Gautier V."/>
            <person name="Ament-Velasquez S.L."/>
            <person name="Kruys A."/>
            <person name="Hutchinson M.I."/>
            <person name="Powell A.J."/>
            <person name="Barry K."/>
            <person name="Miller A.N."/>
            <person name="Grigoriev I.V."/>
            <person name="Debuchy R."/>
            <person name="Gladieux P."/>
            <person name="Thoren M.H."/>
            <person name="Johannesson H."/>
        </authorList>
    </citation>
    <scope>NUCLEOTIDE SEQUENCE</scope>
    <source>
        <strain evidence="6">CBS 560.94</strain>
    </source>
</reference>
<gene>
    <name evidence="6" type="ORF">B0H65DRAFT_517945</name>
</gene>
<dbReference type="InterPro" id="IPR036464">
    <property type="entry name" value="Rubisco_LSMT_subst-bd_sf"/>
</dbReference>
<organism evidence="6 7">
    <name type="scientific">Neurospora tetraspora</name>
    <dbReference type="NCBI Taxonomy" id="94610"/>
    <lineage>
        <taxon>Eukaryota</taxon>
        <taxon>Fungi</taxon>
        <taxon>Dikarya</taxon>
        <taxon>Ascomycota</taxon>
        <taxon>Pezizomycotina</taxon>
        <taxon>Sordariomycetes</taxon>
        <taxon>Sordariomycetidae</taxon>
        <taxon>Sordariales</taxon>
        <taxon>Sordariaceae</taxon>
        <taxon>Neurospora</taxon>
    </lineage>
</organism>
<dbReference type="InterPro" id="IPR001214">
    <property type="entry name" value="SET_dom"/>
</dbReference>
<dbReference type="AlphaFoldDB" id="A0AAE0JKC6"/>
<dbReference type="InterPro" id="IPR015353">
    <property type="entry name" value="Rubisco_LSMT_subst-bd"/>
</dbReference>
<feature type="domain" description="SET" evidence="5">
    <location>
        <begin position="34"/>
        <end position="309"/>
    </location>
</feature>
<dbReference type="Proteomes" id="UP001278500">
    <property type="component" value="Unassembled WGS sequence"/>
</dbReference>
<sequence>MPTTTDTVPVGDFEQQTHKFLEWFTSQPGATFHKDIKLVDLRDKSAGRGIIATAPIPADTTLFTIPRPSILCAATSPLASKLPFLFKGPAEPTVAEETENHTADDDDVPAAEEDQEEDPNSQDSWTLLILILIHEYLQGSASAWFPYLSVLPQKFDTPMFWTGEELGELQASALVPKVGKEEADEMIRTKIVKVVKENEAAFYPADSPAAEKKKLSEEELLALGHRMGSAIMAYAFDLAKEDDEDEEEEDGWVEDKVAAQNDTMGMVPMADMLNADAVFNAHINHGEACLTATSLREIKEGEEILNYYGPLSSAELLRRYGYVTKNHARYDVVELGWELVEGGLKEMVEGVKGRKKEVDWSKVDELLEEEKEEGEWEDSFVLERQSEDPDSEGQVHGEAEFLGLPEELEEQVKVYLKVVKKVVGTGDRAVAEALGNKVVKKEILLGGVRKALEEREGQYATSLEEDEKVLQGIEGGRPTTRKEMAVWVRAGEKRIIREAVAWVQREEEELKQAKGGEEKDEPAAKKRKA</sequence>
<evidence type="ECO:0000313" key="6">
    <source>
        <dbReference type="EMBL" id="KAK3350577.1"/>
    </source>
</evidence>
<dbReference type="Pfam" id="PF00856">
    <property type="entry name" value="SET"/>
    <property type="match status" value="1"/>
</dbReference>
<dbReference type="EMBL" id="JAUEPP010000002">
    <property type="protein sequence ID" value="KAK3350577.1"/>
    <property type="molecule type" value="Genomic_DNA"/>
</dbReference>
<dbReference type="PANTHER" id="PTHR13271:SF34">
    <property type="entry name" value="N-LYSINE METHYLTRANSFERASE SETD6"/>
    <property type="match status" value="1"/>
</dbReference>
<dbReference type="GO" id="GO:0032259">
    <property type="term" value="P:methylation"/>
    <property type="evidence" value="ECO:0007669"/>
    <property type="project" value="UniProtKB-KW"/>
</dbReference>
<evidence type="ECO:0000256" key="3">
    <source>
        <dbReference type="ARBA" id="ARBA00022691"/>
    </source>
</evidence>
<dbReference type="RefSeq" id="XP_062683872.1">
    <property type="nucleotide sequence ID" value="XM_062828688.1"/>
</dbReference>
<feature type="region of interest" description="Disordered" evidence="4">
    <location>
        <begin position="509"/>
        <end position="529"/>
    </location>
</feature>
<dbReference type="PANTHER" id="PTHR13271">
    <property type="entry name" value="UNCHARACTERIZED PUTATIVE METHYLTRANSFERASE"/>
    <property type="match status" value="1"/>
</dbReference>
<dbReference type="Gene3D" id="3.90.1420.10">
    <property type="entry name" value="Rubisco LSMT, substrate-binding domain"/>
    <property type="match status" value="1"/>
</dbReference>
<dbReference type="CDD" id="cd19178">
    <property type="entry name" value="SET_SETD6"/>
    <property type="match status" value="1"/>
</dbReference>
<keyword evidence="3" id="KW-0949">S-adenosyl-L-methionine</keyword>
<evidence type="ECO:0000256" key="1">
    <source>
        <dbReference type="ARBA" id="ARBA00022603"/>
    </source>
</evidence>
<evidence type="ECO:0000256" key="2">
    <source>
        <dbReference type="ARBA" id="ARBA00022679"/>
    </source>
</evidence>
<evidence type="ECO:0000256" key="4">
    <source>
        <dbReference type="SAM" id="MobiDB-lite"/>
    </source>
</evidence>
<evidence type="ECO:0000259" key="5">
    <source>
        <dbReference type="PROSITE" id="PS50280"/>
    </source>
</evidence>
<keyword evidence="1" id="KW-0489">Methyltransferase</keyword>
<dbReference type="PROSITE" id="PS50280">
    <property type="entry name" value="SET"/>
    <property type="match status" value="1"/>
</dbReference>
<name>A0AAE0JKC6_9PEZI</name>
<accession>A0AAE0JKC6</accession>
<dbReference type="SUPFAM" id="SSF81822">
    <property type="entry name" value="RuBisCo LSMT C-terminal, substrate-binding domain"/>
    <property type="match status" value="1"/>
</dbReference>
<dbReference type="Pfam" id="PF09273">
    <property type="entry name" value="Rubis-subs-bind"/>
    <property type="match status" value="1"/>
</dbReference>
<feature type="region of interest" description="Disordered" evidence="4">
    <location>
        <begin position="93"/>
        <end position="121"/>
    </location>
</feature>
<dbReference type="Gene3D" id="3.90.1410.10">
    <property type="entry name" value="set domain protein methyltransferase, domain 1"/>
    <property type="match status" value="1"/>
</dbReference>
<proteinExistence type="predicted"/>
<dbReference type="GO" id="GO:0016279">
    <property type="term" value="F:protein-lysine N-methyltransferase activity"/>
    <property type="evidence" value="ECO:0007669"/>
    <property type="project" value="InterPro"/>
</dbReference>
<feature type="compositionally biased region" description="Acidic residues" evidence="4">
    <location>
        <begin position="104"/>
        <end position="120"/>
    </location>
</feature>
<evidence type="ECO:0000313" key="7">
    <source>
        <dbReference type="Proteomes" id="UP001278500"/>
    </source>
</evidence>
<protein>
    <recommendedName>
        <fullName evidence="5">SET domain-containing protein</fullName>
    </recommendedName>
</protein>
<dbReference type="SUPFAM" id="SSF82199">
    <property type="entry name" value="SET domain"/>
    <property type="match status" value="1"/>
</dbReference>
<keyword evidence="7" id="KW-1185">Reference proteome</keyword>
<dbReference type="InterPro" id="IPR044430">
    <property type="entry name" value="SETD6_SET"/>
</dbReference>